<reference evidence="1" key="2">
    <citation type="submission" date="2018-05" db="EMBL/GenBank/DDBJ databases">
        <title>OpunRS2 (Oryza punctata Reference Sequence Version 2).</title>
        <authorList>
            <person name="Zhang J."/>
            <person name="Kudrna D."/>
            <person name="Lee S."/>
            <person name="Talag J."/>
            <person name="Welchert J."/>
            <person name="Wing R.A."/>
        </authorList>
    </citation>
    <scope>NUCLEOTIDE SEQUENCE [LARGE SCALE GENOMIC DNA]</scope>
</reference>
<dbReference type="Proteomes" id="UP000026962">
    <property type="component" value="Chromosome 7"/>
</dbReference>
<dbReference type="PANTHER" id="PTHR23155:SF1241">
    <property type="entry name" value="DISEASE RESISTANCE RPP13-LIKE PROTEIN 1-RELATED"/>
    <property type="match status" value="1"/>
</dbReference>
<keyword evidence="2" id="KW-1185">Reference proteome</keyword>
<dbReference type="Gramene" id="OPUNC07G15320.1">
    <property type="protein sequence ID" value="OPUNC07G15320.1"/>
    <property type="gene ID" value="OPUNC07G15320"/>
</dbReference>
<dbReference type="Gene3D" id="1.10.8.430">
    <property type="entry name" value="Helical domain of apoptotic protease-activating factors"/>
    <property type="match status" value="1"/>
</dbReference>
<evidence type="ECO:0000313" key="2">
    <source>
        <dbReference type="Proteomes" id="UP000026962"/>
    </source>
</evidence>
<dbReference type="GO" id="GO:0043531">
    <property type="term" value="F:ADP binding"/>
    <property type="evidence" value="ECO:0007669"/>
    <property type="project" value="InterPro"/>
</dbReference>
<sequence length="148" mass="17361">MGIETNCCISLQSLPQFTLWTILKDTTLEEQENSSLKSIGQKITHNLHGLPLLAELIGRLLRQKLNEEHWRKVSENLDNPAFPSVKIICEYLTVPLKECLYYCSLFPYGYLFEKNKLMHMWMANFAYQEGVESMKETFFNELRNMSFL</sequence>
<dbReference type="InterPro" id="IPR042197">
    <property type="entry name" value="Apaf_helical"/>
</dbReference>
<dbReference type="GO" id="GO:0098542">
    <property type="term" value="P:defense response to other organism"/>
    <property type="evidence" value="ECO:0007669"/>
    <property type="project" value="TreeGrafter"/>
</dbReference>
<dbReference type="InterPro" id="IPR027417">
    <property type="entry name" value="P-loop_NTPase"/>
</dbReference>
<dbReference type="OMA" id="RIHISWI"/>
<accession>A0A0E0LLF5</accession>
<proteinExistence type="predicted"/>
<dbReference type="HOGENOM" id="CLU_1761758_0_0_1"/>
<dbReference type="SUPFAM" id="SSF52540">
    <property type="entry name" value="P-loop containing nucleoside triphosphate hydrolases"/>
    <property type="match status" value="1"/>
</dbReference>
<dbReference type="eggNOG" id="KOG4658">
    <property type="taxonomic scope" value="Eukaryota"/>
</dbReference>
<dbReference type="PANTHER" id="PTHR23155">
    <property type="entry name" value="DISEASE RESISTANCE PROTEIN RP"/>
    <property type="match status" value="1"/>
</dbReference>
<organism evidence="1">
    <name type="scientific">Oryza punctata</name>
    <name type="common">Red rice</name>
    <dbReference type="NCBI Taxonomy" id="4537"/>
    <lineage>
        <taxon>Eukaryota</taxon>
        <taxon>Viridiplantae</taxon>
        <taxon>Streptophyta</taxon>
        <taxon>Embryophyta</taxon>
        <taxon>Tracheophyta</taxon>
        <taxon>Spermatophyta</taxon>
        <taxon>Magnoliopsida</taxon>
        <taxon>Liliopsida</taxon>
        <taxon>Poales</taxon>
        <taxon>Poaceae</taxon>
        <taxon>BOP clade</taxon>
        <taxon>Oryzoideae</taxon>
        <taxon>Oryzeae</taxon>
        <taxon>Oryzinae</taxon>
        <taxon>Oryza</taxon>
    </lineage>
</organism>
<dbReference type="InterPro" id="IPR044974">
    <property type="entry name" value="Disease_R_plants"/>
</dbReference>
<dbReference type="EnsemblPlants" id="OPUNC07G15320.1">
    <property type="protein sequence ID" value="OPUNC07G15320.1"/>
    <property type="gene ID" value="OPUNC07G15320"/>
</dbReference>
<dbReference type="AlphaFoldDB" id="A0A0E0LLF5"/>
<reference evidence="1" key="1">
    <citation type="submission" date="2015-04" db="UniProtKB">
        <authorList>
            <consortium name="EnsemblPlants"/>
        </authorList>
    </citation>
    <scope>IDENTIFICATION</scope>
</reference>
<evidence type="ECO:0000313" key="1">
    <source>
        <dbReference type="EnsemblPlants" id="OPUNC07G15320.1"/>
    </source>
</evidence>
<protein>
    <submittedName>
        <fullName evidence="1">Uncharacterized protein</fullName>
    </submittedName>
</protein>
<name>A0A0E0LLF5_ORYPU</name>
<dbReference type="STRING" id="4537.A0A0E0LLF5"/>